<accession>A0A0F9FAH9</accession>
<comment type="caution">
    <text evidence="1">The sequence shown here is derived from an EMBL/GenBank/DDBJ whole genome shotgun (WGS) entry which is preliminary data.</text>
</comment>
<gene>
    <name evidence="1" type="ORF">LCGC14_2328730</name>
</gene>
<protein>
    <submittedName>
        <fullName evidence="1">Uncharacterized protein</fullName>
    </submittedName>
</protein>
<reference evidence="1" key="1">
    <citation type="journal article" date="2015" name="Nature">
        <title>Complex archaea that bridge the gap between prokaryotes and eukaryotes.</title>
        <authorList>
            <person name="Spang A."/>
            <person name="Saw J.H."/>
            <person name="Jorgensen S.L."/>
            <person name="Zaremba-Niedzwiedzka K."/>
            <person name="Martijn J."/>
            <person name="Lind A.E."/>
            <person name="van Eijk R."/>
            <person name="Schleper C."/>
            <person name="Guy L."/>
            <person name="Ettema T.J."/>
        </authorList>
    </citation>
    <scope>NUCLEOTIDE SEQUENCE</scope>
</reference>
<dbReference type="EMBL" id="LAZR01033426">
    <property type="protein sequence ID" value="KKL48117.1"/>
    <property type="molecule type" value="Genomic_DNA"/>
</dbReference>
<proteinExistence type="predicted"/>
<name>A0A0F9FAH9_9ZZZZ</name>
<evidence type="ECO:0000313" key="1">
    <source>
        <dbReference type="EMBL" id="KKL48117.1"/>
    </source>
</evidence>
<dbReference type="AlphaFoldDB" id="A0A0F9FAH9"/>
<sequence length="73" mass="8072">MENTVTDCGCKISTDQPIPNGIIYCPKHKSADDMYEALKGMMEIAEMAMPDTFFQSDSRVNAVRQAIARAEGK</sequence>
<organism evidence="1">
    <name type="scientific">marine sediment metagenome</name>
    <dbReference type="NCBI Taxonomy" id="412755"/>
    <lineage>
        <taxon>unclassified sequences</taxon>
        <taxon>metagenomes</taxon>
        <taxon>ecological metagenomes</taxon>
    </lineage>
</organism>